<name>A0A7J8H1S7_ROUAE</name>
<feature type="region of interest" description="Disordered" evidence="1">
    <location>
        <begin position="1"/>
        <end position="30"/>
    </location>
</feature>
<dbReference type="AlphaFoldDB" id="A0A7J8H1S7"/>
<evidence type="ECO:0000256" key="1">
    <source>
        <dbReference type="SAM" id="MobiDB-lite"/>
    </source>
</evidence>
<comment type="caution">
    <text evidence="2">The sequence shown here is derived from an EMBL/GenBank/DDBJ whole genome shotgun (WGS) entry which is preliminary data.</text>
</comment>
<dbReference type="Proteomes" id="UP000593571">
    <property type="component" value="Unassembled WGS sequence"/>
</dbReference>
<gene>
    <name evidence="2" type="ORF">HJG63_011410</name>
</gene>
<reference evidence="2 3" key="1">
    <citation type="journal article" date="2020" name="Nature">
        <title>Six reference-quality genomes reveal evolution of bat adaptations.</title>
        <authorList>
            <person name="Jebb D."/>
            <person name="Huang Z."/>
            <person name="Pippel M."/>
            <person name="Hughes G.M."/>
            <person name="Lavrichenko K."/>
            <person name="Devanna P."/>
            <person name="Winkler S."/>
            <person name="Jermiin L.S."/>
            <person name="Skirmuntt E.C."/>
            <person name="Katzourakis A."/>
            <person name="Burkitt-Gray L."/>
            <person name="Ray D.A."/>
            <person name="Sullivan K.A.M."/>
            <person name="Roscito J.G."/>
            <person name="Kirilenko B.M."/>
            <person name="Davalos L.M."/>
            <person name="Corthals A.P."/>
            <person name="Power M.L."/>
            <person name="Jones G."/>
            <person name="Ransome R.D."/>
            <person name="Dechmann D.K.N."/>
            <person name="Locatelli A.G."/>
            <person name="Puechmaille S.J."/>
            <person name="Fedrigo O."/>
            <person name="Jarvis E.D."/>
            <person name="Hiller M."/>
            <person name="Vernes S.C."/>
            <person name="Myers E.W."/>
            <person name="Teeling E.C."/>
        </authorList>
    </citation>
    <scope>NUCLEOTIDE SEQUENCE [LARGE SCALE GENOMIC DNA]</scope>
    <source>
        <strain evidence="2">MRouAeg1</strain>
        <tissue evidence="2">Muscle</tissue>
    </source>
</reference>
<protein>
    <submittedName>
        <fullName evidence="2">Uncharacterized protein</fullName>
    </submittedName>
</protein>
<feature type="region of interest" description="Disordered" evidence="1">
    <location>
        <begin position="142"/>
        <end position="166"/>
    </location>
</feature>
<evidence type="ECO:0000313" key="3">
    <source>
        <dbReference type="Proteomes" id="UP000593571"/>
    </source>
</evidence>
<sequence length="189" mass="19325">MSFLKTSHASAAMSPPAPITTRSSRSLPSLAPQPAPRCIWGSLPLNAAPWWGGLLETPHLKHRPLPPRRSAHFSCTVGRSHASPSAAHLGAATPEAAFSLLAGHLPRLRGGGPRVCLLVPSIPGHGAALGQSVLGPHLRAGAQEDTQVSEGPQGPGPEQARASCASPPSPLGPCPPFWGCCPNAPCSGL</sequence>
<accession>A0A7J8H1S7</accession>
<evidence type="ECO:0000313" key="2">
    <source>
        <dbReference type="EMBL" id="KAF6466118.1"/>
    </source>
</evidence>
<organism evidence="2 3">
    <name type="scientific">Rousettus aegyptiacus</name>
    <name type="common">Egyptian fruit bat</name>
    <name type="synonym">Pteropus aegyptiacus</name>
    <dbReference type="NCBI Taxonomy" id="9407"/>
    <lineage>
        <taxon>Eukaryota</taxon>
        <taxon>Metazoa</taxon>
        <taxon>Chordata</taxon>
        <taxon>Craniata</taxon>
        <taxon>Vertebrata</taxon>
        <taxon>Euteleostomi</taxon>
        <taxon>Mammalia</taxon>
        <taxon>Eutheria</taxon>
        <taxon>Laurasiatheria</taxon>
        <taxon>Chiroptera</taxon>
        <taxon>Yinpterochiroptera</taxon>
        <taxon>Pteropodoidea</taxon>
        <taxon>Pteropodidae</taxon>
        <taxon>Rousettinae</taxon>
        <taxon>Rousettus</taxon>
    </lineage>
</organism>
<dbReference type="EMBL" id="JACASE010000005">
    <property type="protein sequence ID" value="KAF6466118.1"/>
    <property type="molecule type" value="Genomic_DNA"/>
</dbReference>
<keyword evidence="3" id="KW-1185">Reference proteome</keyword>
<proteinExistence type="predicted"/>